<proteinExistence type="predicted"/>
<dbReference type="WBParaSite" id="jg23566">
    <property type="protein sequence ID" value="jg23566"/>
    <property type="gene ID" value="jg23566"/>
</dbReference>
<keyword evidence="1" id="KW-1185">Reference proteome</keyword>
<protein>
    <submittedName>
        <fullName evidence="2">Uncharacterized protein</fullName>
    </submittedName>
</protein>
<dbReference type="AlphaFoldDB" id="A0A915DTQ6"/>
<name>A0A915DTQ6_9BILA</name>
<organism evidence="1 2">
    <name type="scientific">Ditylenchus dipsaci</name>
    <dbReference type="NCBI Taxonomy" id="166011"/>
    <lineage>
        <taxon>Eukaryota</taxon>
        <taxon>Metazoa</taxon>
        <taxon>Ecdysozoa</taxon>
        <taxon>Nematoda</taxon>
        <taxon>Chromadorea</taxon>
        <taxon>Rhabditida</taxon>
        <taxon>Tylenchina</taxon>
        <taxon>Tylenchomorpha</taxon>
        <taxon>Sphaerularioidea</taxon>
        <taxon>Anguinidae</taxon>
        <taxon>Anguininae</taxon>
        <taxon>Ditylenchus</taxon>
    </lineage>
</organism>
<evidence type="ECO:0000313" key="1">
    <source>
        <dbReference type="Proteomes" id="UP000887574"/>
    </source>
</evidence>
<accession>A0A915DTQ6</accession>
<dbReference type="Proteomes" id="UP000887574">
    <property type="component" value="Unplaced"/>
</dbReference>
<sequence length="123" mass="14468">MKMEKKKVVFYDSFHGSILSRTFSKKQLRKGGIKCLNRRTGLDSLRRVFHFKLTLMIVDFSHANLPNAYLQMGQLTSAKSKWRTSEKEWQKKYFTETKIRMNSGFRVVILFELAIFSNKSHIG</sequence>
<reference evidence="2" key="1">
    <citation type="submission" date="2022-11" db="UniProtKB">
        <authorList>
            <consortium name="WormBaseParasite"/>
        </authorList>
    </citation>
    <scope>IDENTIFICATION</scope>
</reference>
<evidence type="ECO:0000313" key="2">
    <source>
        <dbReference type="WBParaSite" id="jg23566"/>
    </source>
</evidence>